<protein>
    <submittedName>
        <fullName evidence="5">Uncharacterized protein LOC104237148</fullName>
    </submittedName>
</protein>
<evidence type="ECO:0000313" key="5">
    <source>
        <dbReference type="RefSeq" id="XP_009789540.1"/>
    </source>
</evidence>
<keyword evidence="1" id="KW-0863">Zinc-finger</keyword>
<dbReference type="RefSeq" id="XP_009789540.1">
    <property type="nucleotide sequence ID" value="XM_009791238.1"/>
</dbReference>
<dbReference type="GeneID" id="104237148"/>
<evidence type="ECO:0000259" key="3">
    <source>
        <dbReference type="PROSITE" id="PS50158"/>
    </source>
</evidence>
<sequence length="334" mass="37537">MQGAIQLLTQIVATQAQRQGTSDVHGTGISRSREFLNMKPPIFTGSKQDEDPQNFIDEVQKIFRVMHTTDTEAAELDAYQLKDVANTCYETWEESRGEDADPATWKEFADAFLEHFLPIEVLEAKALEFERLRQNDMNVNEYYLKFVSLAKYAPEMVRDMRARVRRFVLGLSDDLFADANIAAQNNDMTITKMVAFVQGNEDRLKEEERLRRENEREFSKRAKSVGNFNHGGSQTGDNRQFFKKSKSGPAPSSASALVQRSKFNKKNQNFRTADSQSQASVGYRVPGYPICNTCGKRHPGLCHLGTNGCFGCGQQGHLLRDCPSAEQNNGGNAA</sequence>
<reference evidence="4" key="1">
    <citation type="journal article" date="2013" name="Genome Biol.">
        <title>Reference genomes and transcriptomes of Nicotiana sylvestris and Nicotiana tomentosiformis.</title>
        <authorList>
            <person name="Sierro N."/>
            <person name="Battey J.N."/>
            <person name="Ouadi S."/>
            <person name="Bovet L."/>
            <person name="Goepfert S."/>
            <person name="Bakaher N."/>
            <person name="Peitsch M.C."/>
            <person name="Ivanov N.V."/>
        </authorList>
    </citation>
    <scope>NUCLEOTIDE SEQUENCE [LARGE SCALE GENOMIC DNA]</scope>
</reference>
<dbReference type="Proteomes" id="UP000189701">
    <property type="component" value="Unplaced"/>
</dbReference>
<feature type="compositionally biased region" description="Low complexity" evidence="2">
    <location>
        <begin position="247"/>
        <end position="256"/>
    </location>
</feature>
<accession>A0A1U7XSR9</accession>
<evidence type="ECO:0000313" key="4">
    <source>
        <dbReference type="Proteomes" id="UP000189701"/>
    </source>
</evidence>
<dbReference type="AlphaFoldDB" id="A0A1U7XSR9"/>
<dbReference type="eggNOG" id="ENOG502S6XC">
    <property type="taxonomic scope" value="Eukaryota"/>
</dbReference>
<feature type="region of interest" description="Disordered" evidence="2">
    <location>
        <begin position="224"/>
        <end position="256"/>
    </location>
</feature>
<dbReference type="PANTHER" id="PTHR34482:SF58">
    <property type="entry name" value="GAG-POL POLYPROTEIN"/>
    <property type="match status" value="1"/>
</dbReference>
<keyword evidence="1" id="KW-0862">Zinc</keyword>
<dbReference type="Pfam" id="PF03732">
    <property type="entry name" value="Retrotrans_gag"/>
    <property type="match status" value="1"/>
</dbReference>
<proteinExistence type="predicted"/>
<evidence type="ECO:0000256" key="1">
    <source>
        <dbReference type="PROSITE-ProRule" id="PRU00047"/>
    </source>
</evidence>
<name>A0A1U7XSR9_NICSY</name>
<feature type="domain" description="CCHC-type" evidence="3">
    <location>
        <begin position="309"/>
        <end position="324"/>
    </location>
</feature>
<dbReference type="GO" id="GO:0003676">
    <property type="term" value="F:nucleic acid binding"/>
    <property type="evidence" value="ECO:0007669"/>
    <property type="project" value="InterPro"/>
</dbReference>
<gene>
    <name evidence="5" type="primary">LOC104237148</name>
</gene>
<reference evidence="5" key="2">
    <citation type="submission" date="2025-08" db="UniProtKB">
        <authorList>
            <consortium name="RefSeq"/>
        </authorList>
    </citation>
    <scope>IDENTIFICATION</scope>
    <source>
        <tissue evidence="5">Leaf</tissue>
    </source>
</reference>
<dbReference type="Pfam" id="PF00098">
    <property type="entry name" value="zf-CCHC"/>
    <property type="match status" value="1"/>
</dbReference>
<dbReference type="KEGG" id="nsy:104237148"/>
<feature type="compositionally biased region" description="Polar residues" evidence="2">
    <location>
        <begin position="226"/>
        <end position="238"/>
    </location>
</feature>
<dbReference type="InterPro" id="IPR001878">
    <property type="entry name" value="Znf_CCHC"/>
</dbReference>
<keyword evidence="4" id="KW-1185">Reference proteome</keyword>
<dbReference type="PANTHER" id="PTHR34482">
    <property type="entry name" value="DNA DAMAGE-INDUCIBLE PROTEIN 1-LIKE"/>
    <property type="match status" value="1"/>
</dbReference>
<keyword evidence="1" id="KW-0479">Metal-binding</keyword>
<dbReference type="GO" id="GO:0008270">
    <property type="term" value="F:zinc ion binding"/>
    <property type="evidence" value="ECO:0007669"/>
    <property type="project" value="UniProtKB-KW"/>
</dbReference>
<dbReference type="InterPro" id="IPR005162">
    <property type="entry name" value="Retrotrans_gag_dom"/>
</dbReference>
<organism evidence="4 5">
    <name type="scientific">Nicotiana sylvestris</name>
    <name type="common">Wood tobacco</name>
    <name type="synonym">South American tobacco</name>
    <dbReference type="NCBI Taxonomy" id="4096"/>
    <lineage>
        <taxon>Eukaryota</taxon>
        <taxon>Viridiplantae</taxon>
        <taxon>Streptophyta</taxon>
        <taxon>Embryophyta</taxon>
        <taxon>Tracheophyta</taxon>
        <taxon>Spermatophyta</taxon>
        <taxon>Magnoliopsida</taxon>
        <taxon>eudicotyledons</taxon>
        <taxon>Gunneridae</taxon>
        <taxon>Pentapetalae</taxon>
        <taxon>asterids</taxon>
        <taxon>lamiids</taxon>
        <taxon>Solanales</taxon>
        <taxon>Solanaceae</taxon>
        <taxon>Nicotianoideae</taxon>
        <taxon>Nicotianeae</taxon>
        <taxon>Nicotiana</taxon>
    </lineage>
</organism>
<dbReference type="PROSITE" id="PS50158">
    <property type="entry name" value="ZF_CCHC"/>
    <property type="match status" value="1"/>
</dbReference>
<evidence type="ECO:0000256" key="2">
    <source>
        <dbReference type="SAM" id="MobiDB-lite"/>
    </source>
</evidence>
<dbReference type="SMART" id="SM00343">
    <property type="entry name" value="ZnF_C2HC"/>
    <property type="match status" value="1"/>
</dbReference>
<dbReference type="Gene3D" id="4.10.60.10">
    <property type="entry name" value="Zinc finger, CCHC-type"/>
    <property type="match status" value="1"/>
</dbReference>